<comment type="catalytic activity">
    <reaction evidence="7 9">
        <text>N-(5-phospho-beta-D-ribosyl)anthranilate + diphosphate = 5-phospho-alpha-D-ribose 1-diphosphate + anthranilate</text>
        <dbReference type="Rhea" id="RHEA:11768"/>
        <dbReference type="ChEBI" id="CHEBI:16567"/>
        <dbReference type="ChEBI" id="CHEBI:18277"/>
        <dbReference type="ChEBI" id="CHEBI:33019"/>
        <dbReference type="ChEBI" id="CHEBI:58017"/>
        <dbReference type="EC" id="2.4.2.18"/>
    </reaction>
</comment>
<feature type="binding site" evidence="9">
    <location>
        <begin position="81"/>
        <end position="84"/>
    </location>
    <ligand>
        <name>5-phospho-alpha-D-ribose 1-diphosphate</name>
        <dbReference type="ChEBI" id="CHEBI:58017"/>
    </ligand>
</feature>
<evidence type="ECO:0000256" key="3">
    <source>
        <dbReference type="ARBA" id="ARBA00022676"/>
    </source>
</evidence>
<feature type="domain" description="Glycosyl transferase family 3 N-terminal" evidence="11">
    <location>
        <begin position="1"/>
        <end position="55"/>
    </location>
</feature>
<dbReference type="HAMAP" id="MF_00211">
    <property type="entry name" value="TrpD"/>
    <property type="match status" value="1"/>
</dbReference>
<evidence type="ECO:0000256" key="8">
    <source>
        <dbReference type="ARBA" id="ARBA00061188"/>
    </source>
</evidence>
<evidence type="ECO:0000259" key="11">
    <source>
        <dbReference type="Pfam" id="PF02885"/>
    </source>
</evidence>
<dbReference type="InterPro" id="IPR036320">
    <property type="entry name" value="Glycosyl_Trfase_fam3_N_dom_sf"/>
</dbReference>
<name>A0A1D9MMP0_9ACTO</name>
<feature type="binding site" evidence="9">
    <location>
        <position position="216"/>
    </location>
    <ligand>
        <name>Mg(2+)</name>
        <dbReference type="ChEBI" id="CHEBI:18420"/>
        <label>2</label>
    </ligand>
</feature>
<feature type="binding site" evidence="9">
    <location>
        <position position="216"/>
    </location>
    <ligand>
        <name>Mg(2+)</name>
        <dbReference type="ChEBI" id="CHEBI:18420"/>
        <label>1</label>
    </ligand>
</feature>
<dbReference type="KEGG" id="avu:BK816_08430"/>
<evidence type="ECO:0000256" key="2">
    <source>
        <dbReference type="ARBA" id="ARBA00022605"/>
    </source>
</evidence>
<dbReference type="NCBIfam" id="TIGR01245">
    <property type="entry name" value="trpD"/>
    <property type="match status" value="1"/>
</dbReference>
<protein>
    <recommendedName>
        <fullName evidence="9">Anthranilate phosphoribosyltransferase</fullName>
        <ecNumber evidence="9">2.4.2.18</ecNumber>
    </recommendedName>
</protein>
<dbReference type="SUPFAM" id="SSF52418">
    <property type="entry name" value="Nucleoside phosphorylase/phosphoribosyltransferase catalytic domain"/>
    <property type="match status" value="1"/>
</dbReference>
<feature type="binding site" evidence="9">
    <location>
        <begin position="99"/>
        <end position="107"/>
    </location>
    <ligand>
        <name>5-phospho-alpha-D-ribose 1-diphosphate</name>
        <dbReference type="ChEBI" id="CHEBI:58017"/>
    </ligand>
</feature>
<feature type="binding site" evidence="9">
    <location>
        <position position="157"/>
    </location>
    <ligand>
        <name>anthranilate</name>
        <dbReference type="ChEBI" id="CHEBI:16567"/>
        <label>2</label>
    </ligand>
</feature>
<keyword evidence="4 9" id="KW-0808">Transferase</keyword>
<keyword evidence="9" id="KW-0479">Metal-binding</keyword>
<dbReference type="PANTHER" id="PTHR43285:SF2">
    <property type="entry name" value="ANTHRANILATE PHOSPHORIBOSYLTRANSFERASE"/>
    <property type="match status" value="1"/>
</dbReference>
<dbReference type="FunFam" id="3.40.1030.10:FF:000002">
    <property type="entry name" value="Anthranilate phosphoribosyltransferase"/>
    <property type="match status" value="1"/>
</dbReference>
<dbReference type="GO" id="GO:0004048">
    <property type="term" value="F:anthranilate phosphoribosyltransferase activity"/>
    <property type="evidence" value="ECO:0007669"/>
    <property type="project" value="UniProtKB-UniRule"/>
</dbReference>
<evidence type="ECO:0000256" key="9">
    <source>
        <dbReference type="HAMAP-Rule" id="MF_00211"/>
    </source>
</evidence>
<keyword evidence="3 9" id="KW-0328">Glycosyltransferase</keyword>
<keyword evidence="5 9" id="KW-0822">Tryptophan biosynthesis</keyword>
<dbReference type="InterPro" id="IPR035902">
    <property type="entry name" value="Nuc_phospho_transferase"/>
</dbReference>
<evidence type="ECO:0000256" key="5">
    <source>
        <dbReference type="ARBA" id="ARBA00022822"/>
    </source>
</evidence>
<dbReference type="GO" id="GO:0000162">
    <property type="term" value="P:L-tryptophan biosynthetic process"/>
    <property type="evidence" value="ECO:0007669"/>
    <property type="project" value="UniProtKB-UniRule"/>
</dbReference>
<dbReference type="Gene3D" id="1.20.970.10">
    <property type="entry name" value="Transferase, Pyrimidine Nucleoside Phosphorylase, Chain C"/>
    <property type="match status" value="1"/>
</dbReference>
<evidence type="ECO:0000256" key="6">
    <source>
        <dbReference type="ARBA" id="ARBA00023141"/>
    </source>
</evidence>
<comment type="caution">
    <text evidence="9">Lacks conserved residue(s) required for the propagation of feature annotation.</text>
</comment>
<feature type="binding site" evidence="9">
    <location>
        <position position="102"/>
    </location>
    <ligand>
        <name>anthranilate</name>
        <dbReference type="ChEBI" id="CHEBI:16567"/>
        <label>1</label>
    </ligand>
</feature>
<keyword evidence="6 9" id="KW-0057">Aromatic amino acid biosynthesis</keyword>
<comment type="similarity">
    <text evidence="9">Belongs to the anthranilate phosphoribosyltransferase family.</text>
</comment>
<dbReference type="UniPathway" id="UPA00035">
    <property type="reaction ID" value="UER00041"/>
</dbReference>
<comment type="pathway">
    <text evidence="1 9">Amino-acid biosynthesis; L-tryptophan biosynthesis; L-tryptophan from chorismate: step 2/5.</text>
</comment>
<feature type="binding site" evidence="9">
    <location>
        <position position="79"/>
    </location>
    <ligand>
        <name>5-phospho-alpha-D-ribose 1-diphosphate</name>
        <dbReference type="ChEBI" id="CHEBI:58017"/>
    </ligand>
</feature>
<feature type="domain" description="Glycosyl transferase family 3" evidence="10">
    <location>
        <begin position="65"/>
        <end position="313"/>
    </location>
</feature>
<evidence type="ECO:0000256" key="4">
    <source>
        <dbReference type="ARBA" id="ARBA00022679"/>
    </source>
</evidence>
<evidence type="ECO:0000259" key="10">
    <source>
        <dbReference type="Pfam" id="PF00591"/>
    </source>
</evidence>
<evidence type="ECO:0000256" key="1">
    <source>
        <dbReference type="ARBA" id="ARBA00004907"/>
    </source>
</evidence>
<dbReference type="InterPro" id="IPR005940">
    <property type="entry name" value="Anthranilate_Pribosyl_Tfrase"/>
</dbReference>
<dbReference type="GO" id="GO:0005829">
    <property type="term" value="C:cytosol"/>
    <property type="evidence" value="ECO:0007669"/>
    <property type="project" value="TreeGrafter"/>
</dbReference>
<dbReference type="Proteomes" id="UP000176288">
    <property type="component" value="Chromosome"/>
</dbReference>
<feature type="binding site" evidence="9">
    <location>
        <begin position="74"/>
        <end position="75"/>
    </location>
    <ligand>
        <name>5-phospho-alpha-D-ribose 1-diphosphate</name>
        <dbReference type="ChEBI" id="CHEBI:58017"/>
    </ligand>
</feature>
<dbReference type="InterPro" id="IPR017459">
    <property type="entry name" value="Glycosyl_Trfase_fam3_N_dom"/>
</dbReference>
<accession>A0A1D9MMP0</accession>
<dbReference type="EC" id="2.4.2.18" evidence="9"/>
<organism evidence="12 13">
    <name type="scientific">Boudabousia tangfeifanii</name>
    <dbReference type="NCBI Taxonomy" id="1912795"/>
    <lineage>
        <taxon>Bacteria</taxon>
        <taxon>Bacillati</taxon>
        <taxon>Actinomycetota</taxon>
        <taxon>Actinomycetes</taxon>
        <taxon>Actinomycetales</taxon>
        <taxon>Actinomycetaceae</taxon>
        <taxon>Boudabousia</taxon>
    </lineage>
</organism>
<feature type="binding site" evidence="9">
    <location>
        <position position="215"/>
    </location>
    <ligand>
        <name>Mg(2+)</name>
        <dbReference type="ChEBI" id="CHEBI:18420"/>
        <label>2</label>
    </ligand>
</feature>
<feature type="binding site" evidence="9">
    <location>
        <position position="71"/>
    </location>
    <ligand>
        <name>anthranilate</name>
        <dbReference type="ChEBI" id="CHEBI:16567"/>
        <label>1</label>
    </ligand>
</feature>
<dbReference type="PANTHER" id="PTHR43285">
    <property type="entry name" value="ANTHRANILATE PHOSPHORIBOSYLTRANSFERASE"/>
    <property type="match status" value="1"/>
</dbReference>
<evidence type="ECO:0000256" key="7">
    <source>
        <dbReference type="ARBA" id="ARBA00052328"/>
    </source>
</evidence>
<comment type="cofactor">
    <cofactor evidence="9">
        <name>Mg(2+)</name>
        <dbReference type="ChEBI" id="CHEBI:18420"/>
    </cofactor>
    <text evidence="9">Binds 2 magnesium ions per monomer.</text>
</comment>
<evidence type="ECO:0000313" key="12">
    <source>
        <dbReference type="EMBL" id="AOZ73567.1"/>
    </source>
</evidence>
<feature type="binding site" evidence="9">
    <location>
        <position position="71"/>
    </location>
    <ligand>
        <name>5-phospho-alpha-D-ribose 1-diphosphate</name>
        <dbReference type="ChEBI" id="CHEBI:58017"/>
    </ligand>
</feature>
<sequence>MNGQRLSLEAATELFGAISAGQLDQLYVAAALAALHARGESPDEIAGAAGAFRAVATPFKTNATGILDIVGTGGDGAQSINISSAASLVLASLGVKVAKHGNRSVSSKCGAADVLETFGFNLAATPEEAAKQLEEGGFTFLFAQGYHPAMRFVGPVRKVLANPTIFNLVGPLINPAPLTYQLMGVAKADYLPLVAKAQVALGRERSLVVNGDGLDEIALHGPTQIYETRGEEITNYQVTPADFGVPNYDLSELVGGDATENARLIGDVFAGRGRDAHRDAIAVNAAAAYYLTGGAKDLKSATAKIQAQLASGQVAQYLTELTGKELA</sequence>
<dbReference type="Pfam" id="PF02885">
    <property type="entry name" value="Glycos_trans_3N"/>
    <property type="match status" value="1"/>
</dbReference>
<dbReference type="InterPro" id="IPR000312">
    <property type="entry name" value="Glycosyl_Trfase_fam3"/>
</dbReference>
<dbReference type="Gene3D" id="3.40.1030.10">
    <property type="entry name" value="Nucleoside phosphorylase/phosphoribosyltransferase catalytic domain"/>
    <property type="match status" value="1"/>
</dbReference>
<comment type="similarity">
    <text evidence="8">In the C-terminal section; belongs to the anthranilate phosphoribosyltransferase family.</text>
</comment>
<keyword evidence="9" id="KW-0460">Magnesium</keyword>
<gene>
    <name evidence="9" type="primary">trpD</name>
    <name evidence="12" type="ORF">BK816_08430</name>
</gene>
<proteinExistence type="inferred from homology"/>
<dbReference type="STRING" id="1912795.BK816_08430"/>
<dbReference type="GO" id="GO:0000287">
    <property type="term" value="F:magnesium ion binding"/>
    <property type="evidence" value="ECO:0007669"/>
    <property type="project" value="UniProtKB-UniRule"/>
</dbReference>
<comment type="function">
    <text evidence="9">Catalyzes the transfer of the phosphoribosyl group of 5-phosphorylribose-1-pyrophosphate (PRPP) to anthranilate to yield N-(5'-phosphoribosyl)-anthranilate (PRA).</text>
</comment>
<reference evidence="12 13" key="1">
    <citation type="submission" date="2016-10" db="EMBL/GenBank/DDBJ databases">
        <title>Actinomyces aegypiusis sp. nov., isolated from the Aegypius monachus in Qinghai Tibet Plateau China.</title>
        <authorList>
            <person name="Wang Y."/>
        </authorList>
    </citation>
    <scope>NUCLEOTIDE SEQUENCE [LARGE SCALE GENOMIC DNA]</scope>
    <source>
        <strain evidence="12 13">VUL4_3</strain>
    </source>
</reference>
<keyword evidence="2 9" id="KW-0028">Amino-acid biosynthesis</keyword>
<comment type="subunit">
    <text evidence="9">Homodimer.</text>
</comment>
<dbReference type="EMBL" id="CP017812">
    <property type="protein sequence ID" value="AOZ73567.1"/>
    <property type="molecule type" value="Genomic_DNA"/>
</dbReference>
<dbReference type="AlphaFoldDB" id="A0A1D9MMP0"/>
<dbReference type="SUPFAM" id="SSF47648">
    <property type="entry name" value="Nucleoside phosphorylase/phosphoribosyltransferase N-terminal domain"/>
    <property type="match status" value="1"/>
</dbReference>
<evidence type="ECO:0000313" key="13">
    <source>
        <dbReference type="Proteomes" id="UP000176288"/>
    </source>
</evidence>
<feature type="binding site" evidence="9">
    <location>
        <position position="83"/>
    </location>
    <ligand>
        <name>Mg(2+)</name>
        <dbReference type="ChEBI" id="CHEBI:18420"/>
        <label>1</label>
    </ligand>
</feature>
<dbReference type="Pfam" id="PF00591">
    <property type="entry name" value="Glycos_transf_3"/>
    <property type="match status" value="1"/>
</dbReference>
<feature type="binding site" evidence="9">
    <location>
        <position position="111"/>
    </location>
    <ligand>
        <name>5-phospho-alpha-D-ribose 1-diphosphate</name>
        <dbReference type="ChEBI" id="CHEBI:58017"/>
    </ligand>
</feature>
<keyword evidence="13" id="KW-1185">Reference proteome</keyword>